<sequence length="108" mass="12438">MTREERLQSVADQLTSRGLGCQVQPFRGEPNLRCSRLTNGRYHGPCFWLFISDQDEWRILTMQDECFAIPADELPADVAEATLNEMDSSMAMPADLIEWYRLAVRKIN</sequence>
<name>A0A6C2YM16_9BACT</name>
<keyword evidence="2" id="KW-1185">Reference proteome</keyword>
<organism evidence="1">
    <name type="scientific">Tuwongella immobilis</name>
    <dbReference type="NCBI Taxonomy" id="692036"/>
    <lineage>
        <taxon>Bacteria</taxon>
        <taxon>Pseudomonadati</taxon>
        <taxon>Planctomycetota</taxon>
        <taxon>Planctomycetia</taxon>
        <taxon>Gemmatales</taxon>
        <taxon>Gemmataceae</taxon>
        <taxon>Tuwongella</taxon>
    </lineage>
</organism>
<reference evidence="1" key="1">
    <citation type="submission" date="2019-04" db="EMBL/GenBank/DDBJ databases">
        <authorList>
            <consortium name="Science for Life Laboratories"/>
        </authorList>
    </citation>
    <scope>NUCLEOTIDE SEQUENCE</scope>
    <source>
        <strain evidence="1">MBLW1</strain>
    </source>
</reference>
<dbReference type="AlphaFoldDB" id="A0A6C2YM16"/>
<gene>
    <name evidence="1" type="ORF">GMBLW1_18350</name>
</gene>
<proteinExistence type="predicted"/>
<dbReference type="EMBL" id="LR586016">
    <property type="protein sequence ID" value="VIP02125.1"/>
    <property type="molecule type" value="Genomic_DNA"/>
</dbReference>
<evidence type="ECO:0000313" key="1">
    <source>
        <dbReference type="EMBL" id="VIP02125.1"/>
    </source>
</evidence>
<dbReference type="Proteomes" id="UP000464378">
    <property type="component" value="Chromosome"/>
</dbReference>
<dbReference type="InParanoid" id="A0A6C2YM16"/>
<accession>A0A6C2YM16</accession>
<dbReference type="EMBL" id="LR593887">
    <property type="protein sequence ID" value="VTS00461.1"/>
    <property type="molecule type" value="Genomic_DNA"/>
</dbReference>
<protein>
    <submittedName>
        <fullName evidence="1">Uncharacterized protein</fullName>
    </submittedName>
</protein>
<evidence type="ECO:0000313" key="2">
    <source>
        <dbReference type="Proteomes" id="UP000464378"/>
    </source>
</evidence>
<dbReference type="KEGG" id="tim:GMBLW1_18350"/>
<dbReference type="RefSeq" id="WP_162657330.1">
    <property type="nucleotide sequence ID" value="NZ_LR593887.1"/>
</dbReference>